<organism evidence="1 2">
    <name type="scientific">Inconstantimicrobium mannanitabidum</name>
    <dbReference type="NCBI Taxonomy" id="1604901"/>
    <lineage>
        <taxon>Bacteria</taxon>
        <taxon>Bacillati</taxon>
        <taxon>Bacillota</taxon>
        <taxon>Clostridia</taxon>
        <taxon>Eubacteriales</taxon>
        <taxon>Clostridiaceae</taxon>
        <taxon>Inconstantimicrobium</taxon>
    </lineage>
</organism>
<comment type="caution">
    <text evidence="1">The sequence shown here is derived from an EMBL/GenBank/DDBJ whole genome shotgun (WGS) entry which is preliminary data.</text>
</comment>
<gene>
    <name evidence="1" type="ORF">rsdtw13_24100</name>
</gene>
<evidence type="ECO:0000313" key="2">
    <source>
        <dbReference type="Proteomes" id="UP001058074"/>
    </source>
</evidence>
<evidence type="ECO:0000313" key="1">
    <source>
        <dbReference type="EMBL" id="GKX67152.1"/>
    </source>
</evidence>
<keyword evidence="2" id="KW-1185">Reference proteome</keyword>
<reference evidence="1" key="1">
    <citation type="journal article" date="2025" name="Int. J. Syst. Evol. Microbiol.">
        <title>Inconstantimicrobium mannanitabidum sp. nov., a novel member of the family Clostridiaceae isolated from anoxic soil under the treatment of reductive soil disinfestation.</title>
        <authorList>
            <person name="Ueki A."/>
            <person name="Tonouchi A."/>
            <person name="Honma S."/>
            <person name="Kaku N."/>
            <person name="Ueki K."/>
        </authorList>
    </citation>
    <scope>NUCLEOTIDE SEQUENCE</scope>
    <source>
        <strain evidence="1">TW13</strain>
    </source>
</reference>
<sequence length="190" mass="21845">MKKIILGSVILLLVGSILMILFSKQVYINECKDSIKDYDFTVKNVEKLDAKLSKQKYSYSTATDKKYITVIVYRNQKASAQQYLIKENDNIDLLINKTSQLVISLPAISKTDSSWNVEGLSENYLAFMKKSKTDIPNPIFLKNNTDQSYDRENIYFDAYRSGSESFTLSYEDNSGKKDIHFNVNILEPIF</sequence>
<name>A0ACB5RDA9_9CLOT</name>
<dbReference type="Proteomes" id="UP001058074">
    <property type="component" value="Unassembled WGS sequence"/>
</dbReference>
<dbReference type="EMBL" id="BROD01000001">
    <property type="protein sequence ID" value="GKX67152.1"/>
    <property type="molecule type" value="Genomic_DNA"/>
</dbReference>
<protein>
    <submittedName>
        <fullName evidence="1">Uncharacterized protein</fullName>
    </submittedName>
</protein>
<proteinExistence type="predicted"/>
<accession>A0ACB5RDA9</accession>